<dbReference type="InterPro" id="IPR004776">
    <property type="entry name" value="Mem_transp_PIN-like"/>
</dbReference>
<dbReference type="EMBL" id="CP019791">
    <property type="protein sequence ID" value="AQT67434.1"/>
    <property type="molecule type" value="Genomic_DNA"/>
</dbReference>
<keyword evidence="5 8" id="KW-0812">Transmembrane</keyword>
<evidence type="ECO:0000313" key="9">
    <source>
        <dbReference type="EMBL" id="AQT67434.1"/>
    </source>
</evidence>
<dbReference type="STRING" id="1936003.STSP2_00581"/>
<dbReference type="GO" id="GO:0005886">
    <property type="term" value="C:plasma membrane"/>
    <property type="evidence" value="ECO:0007669"/>
    <property type="project" value="UniProtKB-SubCell"/>
</dbReference>
<evidence type="ECO:0000256" key="6">
    <source>
        <dbReference type="ARBA" id="ARBA00022989"/>
    </source>
</evidence>
<gene>
    <name evidence="9" type="ORF">STSP2_00581</name>
</gene>
<feature type="transmembrane region" description="Helical" evidence="8">
    <location>
        <begin position="192"/>
        <end position="213"/>
    </location>
</feature>
<evidence type="ECO:0000313" key="10">
    <source>
        <dbReference type="Proteomes" id="UP000189674"/>
    </source>
</evidence>
<evidence type="ECO:0000256" key="5">
    <source>
        <dbReference type="ARBA" id="ARBA00022692"/>
    </source>
</evidence>
<comment type="similarity">
    <text evidence="2">Belongs to the auxin efflux carrier (TC 2.A.69) family.</text>
</comment>
<dbReference type="Pfam" id="PF03547">
    <property type="entry name" value="Mem_trans"/>
    <property type="match status" value="2"/>
</dbReference>
<evidence type="ECO:0000256" key="2">
    <source>
        <dbReference type="ARBA" id="ARBA00010145"/>
    </source>
</evidence>
<dbReference type="PANTHER" id="PTHR36838:SF3">
    <property type="entry name" value="TRANSPORTER AUXIN EFFLUX CARRIER EC FAMILY"/>
    <property type="match status" value="1"/>
</dbReference>
<keyword evidence="10" id="KW-1185">Reference proteome</keyword>
<feature type="transmembrane region" description="Helical" evidence="8">
    <location>
        <begin position="261"/>
        <end position="277"/>
    </location>
</feature>
<evidence type="ECO:0000256" key="7">
    <source>
        <dbReference type="ARBA" id="ARBA00023136"/>
    </source>
</evidence>
<organism evidence="9 10">
    <name type="scientific">Anaerohalosphaera lusitana</name>
    <dbReference type="NCBI Taxonomy" id="1936003"/>
    <lineage>
        <taxon>Bacteria</taxon>
        <taxon>Pseudomonadati</taxon>
        <taxon>Planctomycetota</taxon>
        <taxon>Phycisphaerae</taxon>
        <taxon>Sedimentisphaerales</taxon>
        <taxon>Anaerohalosphaeraceae</taxon>
        <taxon>Anaerohalosphaera</taxon>
    </lineage>
</organism>
<proteinExistence type="inferred from homology"/>
<dbReference type="InterPro" id="IPR038770">
    <property type="entry name" value="Na+/solute_symporter_sf"/>
</dbReference>
<dbReference type="KEGG" id="alus:STSP2_00581"/>
<feature type="transmembrane region" description="Helical" evidence="8">
    <location>
        <begin position="36"/>
        <end position="54"/>
    </location>
</feature>
<name>A0A1U9NI83_9BACT</name>
<comment type="subcellular location">
    <subcellularLocation>
        <location evidence="1">Cell membrane</location>
        <topology evidence="1">Multi-pass membrane protein</topology>
    </subcellularLocation>
</comment>
<accession>A0A1U9NI83</accession>
<keyword evidence="7 8" id="KW-0472">Membrane</keyword>
<evidence type="ECO:0000256" key="3">
    <source>
        <dbReference type="ARBA" id="ARBA00022448"/>
    </source>
</evidence>
<evidence type="ECO:0000256" key="1">
    <source>
        <dbReference type="ARBA" id="ARBA00004651"/>
    </source>
</evidence>
<sequence>MYFTAVINSLIPIIMLLGVGAAAHKLRWLNRNSEDQMLRLIINVFIPCLIFASITDEATDTSAGLIAELFAWGFAMPLVGIMISLAVGWFVFRDQPSTRHTFATCSGMHNYAYIPLYLIGSLFGQQVVGLVFIFTSGVELCLWSVGVTVLSGKFDRNCWKKIINPPLISLIVALLIKNAFDANPVPVPVQKFFSSAGAVAIPLGLLISGSTLAERLQHVRFTDRSLLKTAVAGSIIRLAVMPLLVLTVASFAAGHVQTREILIVQAAMPAAMFTLVLSRHYKGEPVTALVIIATTTLLGFATIPAWVALGQKWLL</sequence>
<evidence type="ECO:0000256" key="4">
    <source>
        <dbReference type="ARBA" id="ARBA00022475"/>
    </source>
</evidence>
<feature type="transmembrane region" description="Helical" evidence="8">
    <location>
        <begin position="6"/>
        <end position="24"/>
    </location>
</feature>
<dbReference type="GO" id="GO:0055085">
    <property type="term" value="P:transmembrane transport"/>
    <property type="evidence" value="ECO:0007669"/>
    <property type="project" value="InterPro"/>
</dbReference>
<feature type="transmembrane region" description="Helical" evidence="8">
    <location>
        <begin position="234"/>
        <end position="255"/>
    </location>
</feature>
<dbReference type="PANTHER" id="PTHR36838">
    <property type="entry name" value="AUXIN EFFLUX CARRIER FAMILY PROTEIN"/>
    <property type="match status" value="1"/>
</dbReference>
<feature type="transmembrane region" description="Helical" evidence="8">
    <location>
        <begin position="289"/>
        <end position="309"/>
    </location>
</feature>
<dbReference type="AlphaFoldDB" id="A0A1U9NI83"/>
<keyword evidence="3" id="KW-0813">Transport</keyword>
<keyword evidence="4" id="KW-1003">Cell membrane</keyword>
<dbReference type="Proteomes" id="UP000189674">
    <property type="component" value="Chromosome"/>
</dbReference>
<evidence type="ECO:0000256" key="8">
    <source>
        <dbReference type="SAM" id="Phobius"/>
    </source>
</evidence>
<dbReference type="Gene3D" id="1.20.1530.20">
    <property type="match status" value="1"/>
</dbReference>
<feature type="transmembrane region" description="Helical" evidence="8">
    <location>
        <begin position="69"/>
        <end position="92"/>
    </location>
</feature>
<keyword evidence="6 8" id="KW-1133">Transmembrane helix</keyword>
<reference evidence="10" key="1">
    <citation type="submission" date="2017-02" db="EMBL/GenBank/DDBJ databases">
        <title>Comparative genomics and description of representatives of a novel lineage of planctomycetes thriving in anoxic sediments.</title>
        <authorList>
            <person name="Spring S."/>
            <person name="Bunk B."/>
            <person name="Sproer C."/>
        </authorList>
    </citation>
    <scope>NUCLEOTIDE SEQUENCE [LARGE SCALE GENOMIC DNA]</scope>
    <source>
        <strain evidence="10">ST-NAGAB-D1</strain>
    </source>
</reference>
<protein>
    <submittedName>
        <fullName evidence="9">Auxin efflux carrier</fullName>
    </submittedName>
</protein>